<dbReference type="PhylomeDB" id="B4IZP8"/>
<keyword evidence="9" id="KW-1185">Reference proteome</keyword>
<reference evidence="8 9" key="1">
    <citation type="journal article" date="2007" name="Nature">
        <title>Evolution of genes and genomes on the Drosophila phylogeny.</title>
        <authorList>
            <consortium name="Drosophila 12 Genomes Consortium"/>
            <person name="Clark A.G."/>
            <person name="Eisen M.B."/>
            <person name="Smith D.R."/>
            <person name="Bergman C.M."/>
            <person name="Oliver B."/>
            <person name="Markow T.A."/>
            <person name="Kaufman T.C."/>
            <person name="Kellis M."/>
            <person name="Gelbart W."/>
            <person name="Iyer V.N."/>
            <person name="Pollard D.A."/>
            <person name="Sackton T.B."/>
            <person name="Larracuente A.M."/>
            <person name="Singh N.D."/>
            <person name="Abad J.P."/>
            <person name="Abt D.N."/>
            <person name="Adryan B."/>
            <person name="Aguade M."/>
            <person name="Akashi H."/>
            <person name="Anderson W.W."/>
            <person name="Aquadro C.F."/>
            <person name="Ardell D.H."/>
            <person name="Arguello R."/>
            <person name="Artieri C.G."/>
            <person name="Barbash D.A."/>
            <person name="Barker D."/>
            <person name="Barsanti P."/>
            <person name="Batterham P."/>
            <person name="Batzoglou S."/>
            <person name="Begun D."/>
            <person name="Bhutkar A."/>
            <person name="Blanco E."/>
            <person name="Bosak S.A."/>
            <person name="Bradley R.K."/>
            <person name="Brand A.D."/>
            <person name="Brent M.R."/>
            <person name="Brooks A.N."/>
            <person name="Brown R.H."/>
            <person name="Butlin R.K."/>
            <person name="Caggese C."/>
            <person name="Calvi B.R."/>
            <person name="Bernardo de Carvalho A."/>
            <person name="Caspi A."/>
            <person name="Castrezana S."/>
            <person name="Celniker S.E."/>
            <person name="Chang J.L."/>
            <person name="Chapple C."/>
            <person name="Chatterji S."/>
            <person name="Chinwalla A."/>
            <person name="Civetta A."/>
            <person name="Clifton S.W."/>
            <person name="Comeron J.M."/>
            <person name="Costello J.C."/>
            <person name="Coyne J.A."/>
            <person name="Daub J."/>
            <person name="David R.G."/>
            <person name="Delcher A.L."/>
            <person name="Delehaunty K."/>
            <person name="Do C.B."/>
            <person name="Ebling H."/>
            <person name="Edwards K."/>
            <person name="Eickbush T."/>
            <person name="Evans J.D."/>
            <person name="Filipski A."/>
            <person name="Findeiss S."/>
            <person name="Freyhult E."/>
            <person name="Fulton L."/>
            <person name="Fulton R."/>
            <person name="Garcia A.C."/>
            <person name="Gardiner A."/>
            <person name="Garfield D.A."/>
            <person name="Garvin B.E."/>
            <person name="Gibson G."/>
            <person name="Gilbert D."/>
            <person name="Gnerre S."/>
            <person name="Godfrey J."/>
            <person name="Good R."/>
            <person name="Gotea V."/>
            <person name="Gravely B."/>
            <person name="Greenberg A.J."/>
            <person name="Griffiths-Jones S."/>
            <person name="Gross S."/>
            <person name="Guigo R."/>
            <person name="Gustafson E.A."/>
            <person name="Haerty W."/>
            <person name="Hahn M.W."/>
            <person name="Halligan D.L."/>
            <person name="Halpern A.L."/>
            <person name="Halter G.M."/>
            <person name="Han M.V."/>
            <person name="Heger A."/>
            <person name="Hillier L."/>
            <person name="Hinrichs A.S."/>
            <person name="Holmes I."/>
            <person name="Hoskins R.A."/>
            <person name="Hubisz M.J."/>
            <person name="Hultmark D."/>
            <person name="Huntley M.A."/>
            <person name="Jaffe D.B."/>
            <person name="Jagadeeshan S."/>
            <person name="Jeck W.R."/>
            <person name="Johnson J."/>
            <person name="Jones C.D."/>
            <person name="Jordan W.C."/>
            <person name="Karpen G.H."/>
            <person name="Kataoka E."/>
            <person name="Keightley P.D."/>
            <person name="Kheradpour P."/>
            <person name="Kirkness E.F."/>
            <person name="Koerich L.B."/>
            <person name="Kristiansen K."/>
            <person name="Kudrna D."/>
            <person name="Kulathinal R.J."/>
            <person name="Kumar S."/>
            <person name="Kwok R."/>
            <person name="Lander E."/>
            <person name="Langley C.H."/>
            <person name="Lapoint R."/>
            <person name="Lazzaro B.P."/>
            <person name="Lee S.J."/>
            <person name="Levesque L."/>
            <person name="Li R."/>
            <person name="Lin C.F."/>
            <person name="Lin M.F."/>
            <person name="Lindblad-Toh K."/>
            <person name="Llopart A."/>
            <person name="Long M."/>
            <person name="Low L."/>
            <person name="Lozovsky E."/>
            <person name="Lu J."/>
            <person name="Luo M."/>
            <person name="Machado C.A."/>
            <person name="Makalowski W."/>
            <person name="Marzo M."/>
            <person name="Matsuda M."/>
            <person name="Matzkin L."/>
            <person name="McAllister B."/>
            <person name="McBride C.S."/>
            <person name="McKernan B."/>
            <person name="McKernan K."/>
            <person name="Mendez-Lago M."/>
            <person name="Minx P."/>
            <person name="Mollenhauer M.U."/>
            <person name="Montooth K."/>
            <person name="Mount S.M."/>
            <person name="Mu X."/>
            <person name="Myers E."/>
            <person name="Negre B."/>
            <person name="Newfeld S."/>
            <person name="Nielsen R."/>
            <person name="Noor M.A."/>
            <person name="O'Grady P."/>
            <person name="Pachter L."/>
            <person name="Papaceit M."/>
            <person name="Parisi M.J."/>
            <person name="Parisi M."/>
            <person name="Parts L."/>
            <person name="Pedersen J.S."/>
            <person name="Pesole G."/>
            <person name="Phillippy A.M."/>
            <person name="Ponting C.P."/>
            <person name="Pop M."/>
            <person name="Porcelli D."/>
            <person name="Powell J.R."/>
            <person name="Prohaska S."/>
            <person name="Pruitt K."/>
            <person name="Puig M."/>
            <person name="Quesneville H."/>
            <person name="Ram K.R."/>
            <person name="Rand D."/>
            <person name="Rasmussen M.D."/>
            <person name="Reed L.K."/>
            <person name="Reenan R."/>
            <person name="Reily A."/>
            <person name="Remington K.A."/>
            <person name="Rieger T.T."/>
            <person name="Ritchie M.G."/>
            <person name="Robin C."/>
            <person name="Rogers Y.H."/>
            <person name="Rohde C."/>
            <person name="Rozas J."/>
            <person name="Rubenfield M.J."/>
            <person name="Ruiz A."/>
            <person name="Russo S."/>
            <person name="Salzberg S.L."/>
            <person name="Sanchez-Gracia A."/>
            <person name="Saranga D.J."/>
            <person name="Sato H."/>
            <person name="Schaeffer S.W."/>
            <person name="Schatz M.C."/>
            <person name="Schlenke T."/>
            <person name="Schwartz R."/>
            <person name="Segarra C."/>
            <person name="Singh R.S."/>
            <person name="Sirot L."/>
            <person name="Sirota M."/>
            <person name="Sisneros N.B."/>
            <person name="Smith C.D."/>
            <person name="Smith T.F."/>
            <person name="Spieth J."/>
            <person name="Stage D.E."/>
            <person name="Stark A."/>
            <person name="Stephan W."/>
            <person name="Strausberg R.L."/>
            <person name="Strempel S."/>
            <person name="Sturgill D."/>
            <person name="Sutton G."/>
            <person name="Sutton G.G."/>
            <person name="Tao W."/>
            <person name="Teichmann S."/>
            <person name="Tobari Y.N."/>
            <person name="Tomimura Y."/>
            <person name="Tsolas J.M."/>
            <person name="Valente V.L."/>
            <person name="Venter E."/>
            <person name="Venter J.C."/>
            <person name="Vicario S."/>
            <person name="Vieira F.G."/>
            <person name="Vilella A.J."/>
            <person name="Villasante A."/>
            <person name="Walenz B."/>
            <person name="Wang J."/>
            <person name="Wasserman M."/>
            <person name="Watts T."/>
            <person name="Wilson D."/>
            <person name="Wilson R.K."/>
            <person name="Wing R.A."/>
            <person name="Wolfner M.F."/>
            <person name="Wong A."/>
            <person name="Wong G.K."/>
            <person name="Wu C.I."/>
            <person name="Wu G."/>
            <person name="Yamamoto D."/>
            <person name="Yang H.P."/>
            <person name="Yang S.P."/>
            <person name="Yorke J.A."/>
            <person name="Yoshida K."/>
            <person name="Zdobnov E."/>
            <person name="Zhang P."/>
            <person name="Zhang Y."/>
            <person name="Zimin A.V."/>
            <person name="Baldwin J."/>
            <person name="Abdouelleil A."/>
            <person name="Abdulkadir J."/>
            <person name="Abebe A."/>
            <person name="Abera B."/>
            <person name="Abreu J."/>
            <person name="Acer S.C."/>
            <person name="Aftuck L."/>
            <person name="Alexander A."/>
            <person name="An P."/>
            <person name="Anderson E."/>
            <person name="Anderson S."/>
            <person name="Arachi H."/>
            <person name="Azer M."/>
            <person name="Bachantsang P."/>
            <person name="Barry A."/>
            <person name="Bayul T."/>
            <person name="Berlin A."/>
            <person name="Bessette D."/>
            <person name="Bloom T."/>
            <person name="Blye J."/>
            <person name="Boguslavskiy L."/>
            <person name="Bonnet C."/>
            <person name="Boukhgalter B."/>
            <person name="Bourzgui I."/>
            <person name="Brown A."/>
            <person name="Cahill P."/>
            <person name="Channer S."/>
            <person name="Cheshatsang Y."/>
            <person name="Chuda L."/>
            <person name="Citroen M."/>
            <person name="Collymore A."/>
            <person name="Cooke P."/>
            <person name="Costello M."/>
            <person name="D'Aco K."/>
            <person name="Daza R."/>
            <person name="De Haan G."/>
            <person name="DeGray S."/>
            <person name="DeMaso C."/>
            <person name="Dhargay N."/>
            <person name="Dooley K."/>
            <person name="Dooley E."/>
            <person name="Doricent M."/>
            <person name="Dorje P."/>
            <person name="Dorjee K."/>
            <person name="Dupes A."/>
            <person name="Elong R."/>
            <person name="Falk J."/>
            <person name="Farina A."/>
            <person name="Faro S."/>
            <person name="Ferguson D."/>
            <person name="Fisher S."/>
            <person name="Foley C.D."/>
            <person name="Franke A."/>
            <person name="Friedrich D."/>
            <person name="Gadbois L."/>
            <person name="Gearin G."/>
            <person name="Gearin C.R."/>
            <person name="Giannoukos G."/>
            <person name="Goode T."/>
            <person name="Graham J."/>
            <person name="Grandbois E."/>
            <person name="Grewal S."/>
            <person name="Gyaltsen K."/>
            <person name="Hafez N."/>
            <person name="Hagos B."/>
            <person name="Hall J."/>
            <person name="Henson C."/>
            <person name="Hollinger A."/>
            <person name="Honan T."/>
            <person name="Huard M.D."/>
            <person name="Hughes L."/>
            <person name="Hurhula B."/>
            <person name="Husby M.E."/>
            <person name="Kamat A."/>
            <person name="Kanga B."/>
            <person name="Kashin S."/>
            <person name="Khazanovich D."/>
            <person name="Kisner P."/>
            <person name="Lance K."/>
            <person name="Lara M."/>
            <person name="Lee W."/>
            <person name="Lennon N."/>
            <person name="Letendre F."/>
            <person name="LeVine R."/>
            <person name="Lipovsky A."/>
            <person name="Liu X."/>
            <person name="Liu J."/>
            <person name="Liu S."/>
            <person name="Lokyitsang T."/>
            <person name="Lokyitsang Y."/>
            <person name="Lubonja R."/>
            <person name="Lui A."/>
            <person name="MacDonald P."/>
            <person name="Magnisalis V."/>
            <person name="Maru K."/>
            <person name="Matthews C."/>
            <person name="McCusker W."/>
            <person name="McDonough S."/>
            <person name="Mehta T."/>
            <person name="Meldrim J."/>
            <person name="Meneus L."/>
            <person name="Mihai O."/>
            <person name="Mihalev A."/>
            <person name="Mihova T."/>
            <person name="Mittelman R."/>
            <person name="Mlenga V."/>
            <person name="Montmayeur A."/>
            <person name="Mulrain L."/>
            <person name="Navidi A."/>
            <person name="Naylor J."/>
            <person name="Negash T."/>
            <person name="Nguyen T."/>
            <person name="Nguyen N."/>
            <person name="Nicol R."/>
            <person name="Norbu C."/>
            <person name="Norbu N."/>
            <person name="Novod N."/>
            <person name="O'Neill B."/>
            <person name="Osman S."/>
            <person name="Markiewicz E."/>
            <person name="Oyono O.L."/>
            <person name="Patti C."/>
            <person name="Phunkhang P."/>
            <person name="Pierre F."/>
            <person name="Priest M."/>
            <person name="Raghuraman S."/>
            <person name="Rege F."/>
            <person name="Reyes R."/>
            <person name="Rise C."/>
            <person name="Rogov P."/>
            <person name="Ross K."/>
            <person name="Ryan E."/>
            <person name="Settipalli S."/>
            <person name="Shea T."/>
            <person name="Sherpa N."/>
            <person name="Shi L."/>
            <person name="Shih D."/>
            <person name="Sparrow T."/>
            <person name="Spaulding J."/>
            <person name="Stalker J."/>
            <person name="Stange-Thomann N."/>
            <person name="Stavropoulos S."/>
            <person name="Stone C."/>
            <person name="Strader C."/>
            <person name="Tesfaye S."/>
            <person name="Thomson T."/>
            <person name="Thoulutsang Y."/>
            <person name="Thoulutsang D."/>
            <person name="Topham K."/>
            <person name="Topping I."/>
            <person name="Tsamla T."/>
            <person name="Vassiliev H."/>
            <person name="Vo A."/>
            <person name="Wangchuk T."/>
            <person name="Wangdi T."/>
            <person name="Weiand M."/>
            <person name="Wilkinson J."/>
            <person name="Wilson A."/>
            <person name="Yadav S."/>
            <person name="Young G."/>
            <person name="Yu Q."/>
            <person name="Zembek L."/>
            <person name="Zhong D."/>
            <person name="Zimmer A."/>
            <person name="Zwirko Z."/>
            <person name="Jaffe D.B."/>
            <person name="Alvarez P."/>
            <person name="Brockman W."/>
            <person name="Butler J."/>
            <person name="Chin C."/>
            <person name="Gnerre S."/>
            <person name="Grabherr M."/>
            <person name="Kleber M."/>
            <person name="Mauceli E."/>
            <person name="MacCallum I."/>
        </authorList>
    </citation>
    <scope>NUCLEOTIDE SEQUENCE [LARGE SCALE GENOMIC DNA]</scope>
    <source>
        <strain evidence="9">Tucson 15287-2541.00</strain>
    </source>
</reference>
<dbReference type="InParanoid" id="B4IZP8"/>
<dbReference type="GO" id="GO:0016020">
    <property type="term" value="C:membrane"/>
    <property type="evidence" value="ECO:0007669"/>
    <property type="project" value="UniProtKB-SubCell"/>
</dbReference>
<accession>B4IZP8</accession>
<evidence type="ECO:0000313" key="9">
    <source>
        <dbReference type="Proteomes" id="UP000001070"/>
    </source>
</evidence>
<dbReference type="EMBL" id="CH916366">
    <property type="protein sequence ID" value="EDV95633.1"/>
    <property type="molecule type" value="Genomic_DNA"/>
</dbReference>
<sequence>MCTNNPAKTRARKRGCHHANLIAIGYFIVLLALIEPVLVEGDGDLLGHGTTHEQLGQRHFPPVDLTPYSSTVHYSADRNRSSWAITPVFNFTHCLFDAFVSSNSALPPGYLSVKNGDTLALGPKVEKNDWSALLAHYWLALVWVFFLVLLIFLMPFIGVCYCCFCCCRRCKKGCPPCQAKEDSCRNMVCSMLLLLLILFMLLGAIIAFTSNRTLDRGLDDTRVTVRRGTEDTCRFLKDVSDHIHHIFIHNYEELEAHINDMLTNAHLHIFLDLADVSEANAIEQLERIMDNMKEATVLMRRVDKLEKDLRFYGTQLRDGVRGAKRDVNYACANLISHEKCQSFLRNSAMEFVDASPCLHLDKMPNTTVFVDGMRSIILEMQNVEIPKKALQRFQEIGVKIHTVLQQVIPPLVRDVTKGRKEFETRSGQIRTLIDKVISDIHMRTLRSTQSFEDVYEKFGSGRSYVNAFASILIITVAIIVIVALICSCCGRLAVGATCLLIQFHCPICMGAPIVPDLVPGQGNRFLAGRNDGDFIILTDQLESESNVLEVKESQTSNNKRKQE</sequence>
<protein>
    <submittedName>
        <fullName evidence="8">GH15674</fullName>
    </submittedName>
</protein>
<feature type="transmembrane region" description="Helical" evidence="7">
    <location>
        <begin position="188"/>
        <end position="208"/>
    </location>
</feature>
<evidence type="ECO:0000256" key="2">
    <source>
        <dbReference type="ARBA" id="ARBA00006058"/>
    </source>
</evidence>
<comment type="similarity">
    <text evidence="2">Belongs to the prominin family.</text>
</comment>
<dbReference type="Proteomes" id="UP000001070">
    <property type="component" value="Unassembled WGS sequence"/>
</dbReference>
<dbReference type="Pfam" id="PF05478">
    <property type="entry name" value="Prominin"/>
    <property type="match status" value="1"/>
</dbReference>
<evidence type="ECO:0000256" key="3">
    <source>
        <dbReference type="ARBA" id="ARBA00022692"/>
    </source>
</evidence>
<dbReference type="eggNOG" id="KOG4331">
    <property type="taxonomic scope" value="Eukaryota"/>
</dbReference>
<name>B4IZP8_DROGR</name>
<evidence type="ECO:0000256" key="6">
    <source>
        <dbReference type="ARBA" id="ARBA00023180"/>
    </source>
</evidence>
<evidence type="ECO:0000313" key="8">
    <source>
        <dbReference type="EMBL" id="EDV95633.1"/>
    </source>
</evidence>
<feature type="transmembrane region" description="Helical" evidence="7">
    <location>
        <begin position="467"/>
        <end position="494"/>
    </location>
</feature>
<evidence type="ECO:0000256" key="7">
    <source>
        <dbReference type="SAM" id="Phobius"/>
    </source>
</evidence>
<dbReference type="PANTHER" id="PTHR22730">
    <property type="entry name" value="PROMININ PROM PROTEIN"/>
    <property type="match status" value="1"/>
</dbReference>
<feature type="transmembrane region" description="Helical" evidence="7">
    <location>
        <begin position="21"/>
        <end position="39"/>
    </location>
</feature>
<keyword evidence="6" id="KW-0325">Glycoprotein</keyword>
<dbReference type="InterPro" id="IPR008795">
    <property type="entry name" value="Prominin"/>
</dbReference>
<feature type="transmembrane region" description="Helical" evidence="7">
    <location>
        <begin position="137"/>
        <end position="167"/>
    </location>
</feature>
<dbReference type="HOGENOM" id="CLU_046764_0_0_1"/>
<comment type="subcellular location">
    <subcellularLocation>
        <location evidence="1">Membrane</location>
        <topology evidence="1">Multi-pass membrane protein</topology>
    </subcellularLocation>
</comment>
<keyword evidence="3 7" id="KW-0812">Transmembrane</keyword>
<evidence type="ECO:0000256" key="5">
    <source>
        <dbReference type="ARBA" id="ARBA00023136"/>
    </source>
</evidence>
<dbReference type="OrthoDB" id="6229420at2759"/>
<gene>
    <name evidence="8" type="primary">Dgri\GH15674</name>
    <name evidence="8" type="ORF">Dgri_GH15674</name>
</gene>
<proteinExistence type="inferred from homology"/>
<dbReference type="OMA" id="KDDWADW"/>
<dbReference type="AlphaFoldDB" id="B4IZP8"/>
<dbReference type="PANTHER" id="PTHR22730:SF1">
    <property type="entry name" value="PROMININ-LIKE PROTEIN"/>
    <property type="match status" value="1"/>
</dbReference>
<organism evidence="9">
    <name type="scientific">Drosophila grimshawi</name>
    <name type="common">Hawaiian fruit fly</name>
    <name type="synonym">Idiomyia grimshawi</name>
    <dbReference type="NCBI Taxonomy" id="7222"/>
    <lineage>
        <taxon>Eukaryota</taxon>
        <taxon>Metazoa</taxon>
        <taxon>Ecdysozoa</taxon>
        <taxon>Arthropoda</taxon>
        <taxon>Hexapoda</taxon>
        <taxon>Insecta</taxon>
        <taxon>Pterygota</taxon>
        <taxon>Neoptera</taxon>
        <taxon>Endopterygota</taxon>
        <taxon>Diptera</taxon>
        <taxon>Brachycera</taxon>
        <taxon>Muscomorpha</taxon>
        <taxon>Ephydroidea</taxon>
        <taxon>Drosophilidae</taxon>
        <taxon>Drosophila</taxon>
        <taxon>Hawaiian Drosophila</taxon>
    </lineage>
</organism>
<evidence type="ECO:0000256" key="4">
    <source>
        <dbReference type="ARBA" id="ARBA00022989"/>
    </source>
</evidence>
<keyword evidence="4 7" id="KW-1133">Transmembrane helix</keyword>
<evidence type="ECO:0000256" key="1">
    <source>
        <dbReference type="ARBA" id="ARBA00004141"/>
    </source>
</evidence>
<keyword evidence="5 7" id="KW-0472">Membrane</keyword>